<gene>
    <name evidence="1" type="ORF">J2Z66_003388</name>
</gene>
<dbReference type="PROSITE" id="PS51257">
    <property type="entry name" value="PROKAR_LIPOPROTEIN"/>
    <property type="match status" value="1"/>
</dbReference>
<sequence>MSKSKQRYTRWGAIVLIAVMVFTLAACGGNNNGSSTTTSPSSKSEATTAPKSDVKLTMWHWKIAFDPGFKAVADAFKEKTGITVETQATTPDDAYFQKLTASAAAGNLPDIWAYHATPLGGAYDGKAVDWSESLKEDEAWKAGFLPAALSGITVSQATIDANAKSDKASSWSKAAKIGQTYGVPLDVGAFYMVYGNKKLVESAGLEAKTPKSMEEWQAMMGTVKEKTGIPGLVFSAKSAGVYASWFVNFVDYMKNGSESFTKFMKREEPLSDPKHIWSLQLIDDMAKKGLILPGSVTLDIDTADQAFSQGKAAFSIGGTFTYASLKAIGMNTDDIFSFRVPAFEGSVEADATVTPFPLVQIVANNDSPHKKEAMEFVKFLTSEEGQILYANNAFDLPAVKIKDTSKLNDSLKAMAESLSSESNWWSENPAIGQEVFKEDWKVFHNNMVRVMLGEMTVEDAAKDYDKAAAAFKAKEAK</sequence>
<dbReference type="PANTHER" id="PTHR43649:SF12">
    <property type="entry name" value="DIACETYLCHITOBIOSE BINDING PROTEIN DASA"/>
    <property type="match status" value="1"/>
</dbReference>
<keyword evidence="1" id="KW-0762">Sugar transport</keyword>
<evidence type="ECO:0000313" key="2">
    <source>
        <dbReference type="Proteomes" id="UP001519287"/>
    </source>
</evidence>
<dbReference type="InterPro" id="IPR050490">
    <property type="entry name" value="Bact_solute-bd_prot1"/>
</dbReference>
<protein>
    <submittedName>
        <fullName evidence="1">Multiple sugar transport system substrate-binding protein</fullName>
    </submittedName>
</protein>
<name>A0ABS4IY23_9BACL</name>
<keyword evidence="2" id="KW-1185">Reference proteome</keyword>
<reference evidence="1 2" key="1">
    <citation type="submission" date="2021-03" db="EMBL/GenBank/DDBJ databases">
        <title>Genomic Encyclopedia of Type Strains, Phase IV (KMG-IV): sequencing the most valuable type-strain genomes for metagenomic binning, comparative biology and taxonomic classification.</title>
        <authorList>
            <person name="Goeker M."/>
        </authorList>
    </citation>
    <scope>NUCLEOTIDE SEQUENCE [LARGE SCALE GENOMIC DNA]</scope>
    <source>
        <strain evidence="1 2">DSM 26048</strain>
    </source>
</reference>
<dbReference type="Pfam" id="PF01547">
    <property type="entry name" value="SBP_bac_1"/>
    <property type="match status" value="1"/>
</dbReference>
<organism evidence="1 2">
    <name type="scientific">Paenibacillus eucommiae</name>
    <dbReference type="NCBI Taxonomy" id="1355755"/>
    <lineage>
        <taxon>Bacteria</taxon>
        <taxon>Bacillati</taxon>
        <taxon>Bacillota</taxon>
        <taxon>Bacilli</taxon>
        <taxon>Bacillales</taxon>
        <taxon>Paenibacillaceae</taxon>
        <taxon>Paenibacillus</taxon>
    </lineage>
</organism>
<evidence type="ECO:0000313" key="1">
    <source>
        <dbReference type="EMBL" id="MBP1991781.1"/>
    </source>
</evidence>
<keyword evidence="1" id="KW-0813">Transport</keyword>
<dbReference type="PANTHER" id="PTHR43649">
    <property type="entry name" value="ARABINOSE-BINDING PROTEIN-RELATED"/>
    <property type="match status" value="1"/>
</dbReference>
<dbReference type="InterPro" id="IPR006059">
    <property type="entry name" value="SBP"/>
</dbReference>
<dbReference type="Gene3D" id="3.40.190.10">
    <property type="entry name" value="Periplasmic binding protein-like II"/>
    <property type="match status" value="1"/>
</dbReference>
<dbReference type="SUPFAM" id="SSF53850">
    <property type="entry name" value="Periplasmic binding protein-like II"/>
    <property type="match status" value="1"/>
</dbReference>
<proteinExistence type="predicted"/>
<dbReference type="EMBL" id="JAGGLB010000010">
    <property type="protein sequence ID" value="MBP1991781.1"/>
    <property type="molecule type" value="Genomic_DNA"/>
</dbReference>
<dbReference type="Proteomes" id="UP001519287">
    <property type="component" value="Unassembled WGS sequence"/>
</dbReference>
<accession>A0ABS4IY23</accession>
<dbReference type="RefSeq" id="WP_209972511.1">
    <property type="nucleotide sequence ID" value="NZ_JAGGLB010000010.1"/>
</dbReference>
<comment type="caution">
    <text evidence="1">The sequence shown here is derived from an EMBL/GenBank/DDBJ whole genome shotgun (WGS) entry which is preliminary data.</text>
</comment>